<name>A0A5N5WBN1_STRMB</name>
<comment type="caution">
    <text evidence="2">The sequence shown here is derived from an EMBL/GenBank/DDBJ whole genome shotgun (WGS) entry which is preliminary data.</text>
</comment>
<feature type="region of interest" description="Disordered" evidence="1">
    <location>
        <begin position="1"/>
        <end position="44"/>
    </location>
</feature>
<evidence type="ECO:0000313" key="3">
    <source>
        <dbReference type="Proteomes" id="UP000327000"/>
    </source>
</evidence>
<dbReference type="OrthoDB" id="3994189at2"/>
<accession>A0A5N5WBN1</accession>
<reference evidence="2 3" key="1">
    <citation type="journal article" date="2019" name="Microb. Cell Fact.">
        <title>Exploring novel herbicidin analogues by transcriptional regulator overexpression and MS/MS molecular networking.</title>
        <authorList>
            <person name="Shi Y."/>
            <person name="Gu R."/>
            <person name="Li Y."/>
            <person name="Wang X."/>
            <person name="Ren W."/>
            <person name="Li X."/>
            <person name="Wang L."/>
            <person name="Xie Y."/>
            <person name="Hong B."/>
        </authorList>
    </citation>
    <scope>NUCLEOTIDE SEQUENCE [LARGE SCALE GENOMIC DNA]</scope>
    <source>
        <strain evidence="2 3">US-43</strain>
    </source>
</reference>
<feature type="compositionally biased region" description="Basic and acidic residues" evidence="1">
    <location>
        <begin position="9"/>
        <end position="25"/>
    </location>
</feature>
<protein>
    <recommendedName>
        <fullName evidence="4">SMP-30/gluconolactonase/LRE family protein</fullName>
    </recommendedName>
</protein>
<dbReference type="AlphaFoldDB" id="A0A5N5WBN1"/>
<dbReference type="InterPro" id="IPR051200">
    <property type="entry name" value="Host-pathogen_enzymatic-act"/>
</dbReference>
<evidence type="ECO:0000313" key="2">
    <source>
        <dbReference type="EMBL" id="KAB7849180.1"/>
    </source>
</evidence>
<dbReference type="EMBL" id="VOKX01000010">
    <property type="protein sequence ID" value="KAB7849180.1"/>
    <property type="molecule type" value="Genomic_DNA"/>
</dbReference>
<dbReference type="Gene3D" id="2.120.10.30">
    <property type="entry name" value="TolB, C-terminal domain"/>
    <property type="match status" value="2"/>
</dbReference>
<evidence type="ECO:0000256" key="1">
    <source>
        <dbReference type="SAM" id="MobiDB-lite"/>
    </source>
</evidence>
<dbReference type="PANTHER" id="PTHR47197:SF3">
    <property type="entry name" value="DIHYDRO-HEME D1 DEHYDROGENASE"/>
    <property type="match status" value="1"/>
</dbReference>
<keyword evidence="3" id="KW-1185">Reference proteome</keyword>
<dbReference type="PANTHER" id="PTHR47197">
    <property type="entry name" value="PROTEIN NIRF"/>
    <property type="match status" value="1"/>
</dbReference>
<proteinExistence type="predicted"/>
<sequence>MSFGNVFDKGGDQHGSAEKSAEKLRKNTPGAKDVSKDVRDLEEERDPWLVRQTAHGAFGAMEFLAGLFRNAKEVSTAQRQVSEDPQAVTRTASSNVKACGPLKVEISEKDMPKMDELSKYIDYREAYTPITTGLGSSEGLAVDPSKNTAYVADRVGRKLSAVDLTTGAQRVIARDLGDVGDVKVDGKGHAYVTDYGGGRLLVVNLSDGSFTPVSNLTGAYGVALDVKEGKAYVAEYSEGKLIEVDLDSKGIREAAIGLNTAAGNINCVAVDGKGKAYVGGTVGSLQEVDLADGKYHVLANLSGTNVVRVELDGAGRAYVADPEQGGRLHEITLADGGHRVVAVGLEWCKGLALDAAGGRIHVSNQQGRLWRITKSATEALGGVGKVVPPPGT</sequence>
<dbReference type="Proteomes" id="UP000327000">
    <property type="component" value="Unassembled WGS sequence"/>
</dbReference>
<dbReference type="RefSeq" id="WP_152262854.1">
    <property type="nucleotide sequence ID" value="NZ_VOKX01000010.1"/>
</dbReference>
<evidence type="ECO:0008006" key="4">
    <source>
        <dbReference type="Google" id="ProtNLM"/>
    </source>
</evidence>
<dbReference type="InterPro" id="IPR011042">
    <property type="entry name" value="6-blade_b-propeller_TolB-like"/>
</dbReference>
<dbReference type="SUPFAM" id="SSF75011">
    <property type="entry name" value="3-carboxy-cis,cis-mucoante lactonizing enzyme"/>
    <property type="match status" value="1"/>
</dbReference>
<organism evidence="2 3">
    <name type="scientific">Streptomyces mobaraensis</name>
    <name type="common">Streptoverticillium mobaraense</name>
    <dbReference type="NCBI Taxonomy" id="35621"/>
    <lineage>
        <taxon>Bacteria</taxon>
        <taxon>Bacillati</taxon>
        <taxon>Actinomycetota</taxon>
        <taxon>Actinomycetes</taxon>
        <taxon>Kitasatosporales</taxon>
        <taxon>Streptomycetaceae</taxon>
        <taxon>Streptomyces</taxon>
    </lineage>
</organism>
<gene>
    <name evidence="2" type="ORF">FRZ00_07060</name>
</gene>